<dbReference type="InterPro" id="IPR038438">
    <property type="entry name" value="PepN_Ig-like_sf"/>
</dbReference>
<gene>
    <name evidence="5" type="ORF">FGU65_08820</name>
</gene>
<dbReference type="PANTHER" id="PTHR46322">
    <property type="entry name" value="PUROMYCIN-SENSITIVE AMINOPEPTIDASE"/>
    <property type="match status" value="1"/>
</dbReference>
<evidence type="ECO:0000313" key="6">
    <source>
        <dbReference type="Proteomes" id="UP001168338"/>
    </source>
</evidence>
<evidence type="ECO:0000259" key="3">
    <source>
        <dbReference type="Pfam" id="PF11940"/>
    </source>
</evidence>
<keyword evidence="1" id="KW-0378">Hydrolase</keyword>
<dbReference type="PANTHER" id="PTHR46322:SF1">
    <property type="entry name" value="PUROMYCIN-SENSITIVE AMINOPEPTIDASE"/>
    <property type="match status" value="1"/>
</dbReference>
<dbReference type="Gene3D" id="2.60.40.1840">
    <property type="match status" value="1"/>
</dbReference>
<reference evidence="5" key="1">
    <citation type="submission" date="2019-05" db="EMBL/GenBank/DDBJ databases">
        <title>Methanoculleus sp. FWC-SCC1, a methanogenic archaeon isolated from deep marine cold seep.</title>
        <authorList>
            <person name="Chen Y.-W."/>
            <person name="Chen S.-C."/>
            <person name="Teng N.-H."/>
            <person name="Lai M.-C."/>
        </authorList>
    </citation>
    <scope>NUCLEOTIDE SEQUENCE</scope>
    <source>
        <strain evidence="5">FWC-SCC1</strain>
    </source>
</reference>
<dbReference type="InterPro" id="IPR042097">
    <property type="entry name" value="Aminopeptidase_N-like_N_sf"/>
</dbReference>
<keyword evidence="1" id="KW-0031">Aminopeptidase</keyword>
<feature type="domain" description="Peptidase M1 membrane alanine aminopeptidase" evidence="2">
    <location>
        <begin position="306"/>
        <end position="505"/>
    </location>
</feature>
<dbReference type="Proteomes" id="UP001168338">
    <property type="component" value="Unassembled WGS sequence"/>
</dbReference>
<dbReference type="RefSeq" id="WP_301664118.1">
    <property type="nucleotide sequence ID" value="NZ_VCYH01000005.1"/>
</dbReference>
<dbReference type="SUPFAM" id="SSF63737">
    <property type="entry name" value="Leukotriene A4 hydrolase N-terminal domain"/>
    <property type="match status" value="1"/>
</dbReference>
<keyword evidence="6" id="KW-1185">Reference proteome</keyword>
<dbReference type="Pfam" id="PF11940">
    <property type="entry name" value="DUF3458"/>
    <property type="match status" value="1"/>
</dbReference>
<organism evidence="5 6">
    <name type="scientific">Methanoculleus frigidifontis</name>
    <dbReference type="NCBI Taxonomy" id="2584085"/>
    <lineage>
        <taxon>Archaea</taxon>
        <taxon>Methanobacteriati</taxon>
        <taxon>Methanobacteriota</taxon>
        <taxon>Stenosarchaea group</taxon>
        <taxon>Methanomicrobia</taxon>
        <taxon>Methanomicrobiales</taxon>
        <taxon>Methanomicrobiaceae</taxon>
        <taxon>Methanoculleus</taxon>
    </lineage>
</organism>
<name>A0ABT8MAM3_9EURY</name>
<evidence type="ECO:0000259" key="2">
    <source>
        <dbReference type="Pfam" id="PF01433"/>
    </source>
</evidence>
<feature type="domain" description="Peptidase M1 alanyl aminopeptidase Ig-like fold" evidence="3">
    <location>
        <begin position="510"/>
        <end position="596"/>
    </location>
</feature>
<dbReference type="Pfam" id="PF17432">
    <property type="entry name" value="DUF3458_C"/>
    <property type="match status" value="1"/>
</dbReference>
<evidence type="ECO:0000256" key="1">
    <source>
        <dbReference type="ARBA" id="ARBA00022438"/>
    </source>
</evidence>
<dbReference type="InterPro" id="IPR035414">
    <property type="entry name" value="Peptidase_M1_pepN_Ig-like"/>
</dbReference>
<evidence type="ECO:0000313" key="5">
    <source>
        <dbReference type="EMBL" id="MDN7024986.1"/>
    </source>
</evidence>
<dbReference type="EMBL" id="VCYH01000005">
    <property type="protein sequence ID" value="MDN7024986.1"/>
    <property type="molecule type" value="Genomic_DNA"/>
</dbReference>
<dbReference type="InterPro" id="IPR037144">
    <property type="entry name" value="Peptidase_M1_pepN_C_sf"/>
</dbReference>
<dbReference type="Gene3D" id="2.60.40.1730">
    <property type="entry name" value="tricorn interacting facor f3 domain"/>
    <property type="match status" value="1"/>
</dbReference>
<proteinExistence type="predicted"/>
<dbReference type="InterPro" id="IPR027268">
    <property type="entry name" value="Peptidase_M4/M1_CTD_sf"/>
</dbReference>
<dbReference type="SUPFAM" id="SSF55486">
    <property type="entry name" value="Metalloproteases ('zincins'), catalytic domain"/>
    <property type="match status" value="1"/>
</dbReference>
<dbReference type="InterPro" id="IPR024601">
    <property type="entry name" value="Peptidase_M1_pepN_C"/>
</dbReference>
<keyword evidence="1" id="KW-0645">Protease</keyword>
<protein>
    <submittedName>
        <fullName evidence="5">M1 family metallopeptidase</fullName>
    </submittedName>
</protein>
<evidence type="ECO:0000259" key="4">
    <source>
        <dbReference type="Pfam" id="PF17432"/>
    </source>
</evidence>
<accession>A0ABT8MAM3</accession>
<dbReference type="Gene3D" id="1.10.390.10">
    <property type="entry name" value="Neutral Protease Domain 2"/>
    <property type="match status" value="1"/>
</dbReference>
<dbReference type="Pfam" id="PF01433">
    <property type="entry name" value="Peptidase_M1"/>
    <property type="match status" value="1"/>
</dbReference>
<dbReference type="Gene3D" id="1.25.50.10">
    <property type="entry name" value="Peptidase M1, alanyl aminopeptidase, C-terminal domain"/>
    <property type="match status" value="1"/>
</dbReference>
<sequence length="947" mass="105335">MTDALYKYRPADFGALPVAVIHMDLTFDVYDGHTRVVSHLTAETLDIPLSVLDLNARDLDVLHVTCDEYGIASTYDRDAAVLSITFASPVPPRTRFTLKTETICRPSHHILEGLYYDATPPGAPPTQITQCQQWGFQRLVPCLDDMTAKCTYRTTIVADCGYSHLITNGDVAGDRIYVGLNRSSIRYLNTRTPMAPYLFFLGVGTYETFRREVEYPGGSTFMLELLVPPGSDPAAAGQALEVLADAVIWVHLFTGPEQYRNGESRREIYRLIRERDRLKEAGGDPAALERCRVALVNLTSTIVTGYAYTGSVYREIGMQNSDFGGMENVGNTTITTNRIMPFPAMTDTAFDYMIRVKVHEYYHNLNGSEVTGESPFEIWLNEAATVYVEEQYHAFLFGEAYTRLATVLGLLAPEGGTLVLDRGAGSMPIEPDGFNDPNELITGVTYSKAPEFVRMIETLVGKETFVQALALYHTRYRHANASRADWIRCMEEVSGLDLAGMAEVWLKETGYPTVTAAPSYDPAVRRFTLALHQSRSPTGRLWEFPFRFAIVRPDGSMIAERTVRIFKEDTVVVLDDVDAPAYLSLNRGYSFYGRVEDTATVPELLLQARTETDIVNRFIAFARLADRETIGLVDDPGAAPDPAFPRLFLDLLTDTTLMDEAGGQLLTIFASVSDERYAYRYRALAFARRRLYVAIAGEHEDALYATYHRAAASVPETPDDLSGEVTAIKHRQVKNTALAVLAALDTPAVHALLRDQFSVATSATDRIAAFRLYLESTAPDRMEIFTEFLAESRQNLVAWETFLGTVAASDAADIVSLLRQIEASDAFRIEQANEQRALYARFALNRKHSLETEAGRAFLTDALLRLAPINEYSTVRALDAFAFIDRMEERYHAPVVRILAVLLATLDPAKTPSVYNTGRRLLLGAPSAVQAYEKEYGRIPALAGDPD</sequence>
<feature type="domain" description="Peptidase M1 alanyl aminopeptidase C-terminal" evidence="4">
    <location>
        <begin position="603"/>
        <end position="905"/>
    </location>
</feature>
<dbReference type="InterPro" id="IPR014782">
    <property type="entry name" value="Peptidase_M1_dom"/>
</dbReference>
<comment type="caution">
    <text evidence="5">The sequence shown here is derived from an EMBL/GenBank/DDBJ whole genome shotgun (WGS) entry which is preliminary data.</text>
</comment>
<dbReference type="InterPro" id="IPR012779">
    <property type="entry name" value="Peptidase_M1_pepN"/>
</dbReference>